<dbReference type="InterPro" id="IPR051693">
    <property type="entry name" value="UPF0046_metallophosphoest"/>
</dbReference>
<dbReference type="EC" id="3.1.-.-" evidence="2"/>
<dbReference type="InterPro" id="IPR004843">
    <property type="entry name" value="Calcineurin-like_PHP"/>
</dbReference>
<organism evidence="2 3">
    <name type="scientific">Parachlamydia acanthamoebae</name>
    <dbReference type="NCBI Taxonomy" id="83552"/>
    <lineage>
        <taxon>Bacteria</taxon>
        <taxon>Pseudomonadati</taxon>
        <taxon>Chlamydiota</taxon>
        <taxon>Chlamydiia</taxon>
        <taxon>Parachlamydiales</taxon>
        <taxon>Parachlamydiaceae</taxon>
        <taxon>Parachlamydia</taxon>
    </lineage>
</organism>
<name>A0A0C1E9C1_9BACT</name>
<accession>A0A0C1E9C1</accession>
<reference evidence="2 3" key="1">
    <citation type="journal article" date="2014" name="Mol. Biol. Evol.">
        <title>Massive expansion of Ubiquitination-related gene families within the Chlamydiae.</title>
        <authorList>
            <person name="Domman D."/>
            <person name="Collingro A."/>
            <person name="Lagkouvardos I."/>
            <person name="Gehre L."/>
            <person name="Weinmaier T."/>
            <person name="Rattei T."/>
            <person name="Subtil A."/>
            <person name="Horn M."/>
        </authorList>
    </citation>
    <scope>NUCLEOTIDE SEQUENCE [LARGE SCALE GENOMIC DNA]</scope>
    <source>
        <strain evidence="2 3">OEW1</strain>
    </source>
</reference>
<dbReference type="Gene3D" id="3.60.21.10">
    <property type="match status" value="1"/>
</dbReference>
<proteinExistence type="predicted"/>
<dbReference type="InterPro" id="IPR029052">
    <property type="entry name" value="Metallo-depent_PP-like"/>
</dbReference>
<dbReference type="PATRIC" id="fig|83552.4.peg.1028"/>
<comment type="caution">
    <text evidence="2">The sequence shown here is derived from an EMBL/GenBank/DDBJ whole genome shotgun (WGS) entry which is preliminary data.</text>
</comment>
<gene>
    <name evidence="2" type="primary">mppED1_2</name>
    <name evidence="2" type="ORF">DB43_FS00230</name>
</gene>
<dbReference type="PANTHER" id="PTHR12905">
    <property type="entry name" value="METALLOPHOSPHOESTERASE"/>
    <property type="match status" value="1"/>
</dbReference>
<dbReference type="AlphaFoldDB" id="A0A0C1E9C1"/>
<dbReference type="CDD" id="cd07379">
    <property type="entry name" value="MPP_239FB"/>
    <property type="match status" value="1"/>
</dbReference>
<dbReference type="EMBL" id="JSAM01000062">
    <property type="protein sequence ID" value="KIA77782.1"/>
    <property type="molecule type" value="Genomic_DNA"/>
</dbReference>
<sequence>MPNFSILSPNLLWLFKASAISYNMISMKTFITDQELDAWLASHDYFEDGYILRVDFQPLKINVGYTVKGNYKAYSEQEIVAFQLIPGKILEWTCLHEDFTPSQKYIIDSIQPLAFQGGIGLKVPGILTLLTDRLTITEPEIIKTTFQPWLSDREIFVSFEMHQIPKPIFWKQKLDALGYPIIFRYYAGPAMNSEELPYPDYTGYFIQIADRIAESSEGIFIQHLSKEEEVISFHFVNMDEKLQNVWSALMSIFSDLPFVKIQSGNCEFSGLEWKKLLEGHLTEQEGLIIDCISDTHGQHEKLQLPGGDILIHAGDCTSNGELDEALEFLDWYKAQNYAYRILVAGNHDFIFELIPELMDEECKKRNIILLNDSGCEIEGIKIWGSPVQPWFCDWAFNRQRGSDIKKHWNLIPKNTEILITHGPPYKVQDEVKSKDEFTARVGCEDLYEKIVQTKIKLHIFGHVHEGAGYVALDGRIFVNASSLDSMYKHRDPGYIRVVKKEHDYSVLTA</sequence>
<evidence type="ECO:0000259" key="1">
    <source>
        <dbReference type="Pfam" id="PF00149"/>
    </source>
</evidence>
<protein>
    <submittedName>
        <fullName evidence="2">Metallophosphoesterase domain-containing protein 1</fullName>
        <ecNumber evidence="2">3.1.-.-</ecNumber>
    </submittedName>
</protein>
<dbReference type="SUPFAM" id="SSF56300">
    <property type="entry name" value="Metallo-dependent phosphatases"/>
    <property type="match status" value="1"/>
</dbReference>
<keyword evidence="2" id="KW-0378">Hydrolase</keyword>
<dbReference type="Pfam" id="PF00149">
    <property type="entry name" value="Metallophos"/>
    <property type="match status" value="1"/>
</dbReference>
<feature type="domain" description="Calcineurin-like phosphoesterase" evidence="1">
    <location>
        <begin position="289"/>
        <end position="465"/>
    </location>
</feature>
<evidence type="ECO:0000313" key="3">
    <source>
        <dbReference type="Proteomes" id="UP000031307"/>
    </source>
</evidence>
<dbReference type="PANTHER" id="PTHR12905:SF0">
    <property type="entry name" value="CALCINEURIN-LIKE PHOSPHOESTERASE DOMAIN-CONTAINING PROTEIN"/>
    <property type="match status" value="1"/>
</dbReference>
<dbReference type="Proteomes" id="UP000031307">
    <property type="component" value="Unassembled WGS sequence"/>
</dbReference>
<evidence type="ECO:0000313" key="2">
    <source>
        <dbReference type="EMBL" id="KIA77782.1"/>
    </source>
</evidence>
<dbReference type="GO" id="GO:0016787">
    <property type="term" value="F:hydrolase activity"/>
    <property type="evidence" value="ECO:0007669"/>
    <property type="project" value="UniProtKB-KW"/>
</dbReference>